<reference evidence="8" key="1">
    <citation type="submission" date="2025-08" db="UniProtKB">
        <authorList>
            <consortium name="RefSeq"/>
        </authorList>
    </citation>
    <scope>IDENTIFICATION</scope>
    <source>
        <tissue evidence="8">Leaves</tissue>
    </source>
</reference>
<dbReference type="CDD" id="cd10017">
    <property type="entry name" value="B3_DNA"/>
    <property type="match status" value="1"/>
</dbReference>
<dbReference type="RefSeq" id="XP_018815249.2">
    <property type="nucleotide sequence ID" value="XM_018959704.2"/>
</dbReference>
<dbReference type="AlphaFoldDB" id="A0A2I4E771"/>
<keyword evidence="4" id="KW-0238">DNA-binding</keyword>
<evidence type="ECO:0000256" key="6">
    <source>
        <dbReference type="ARBA" id="ARBA00023242"/>
    </source>
</evidence>
<dbReference type="GeneID" id="108986901"/>
<evidence type="ECO:0000256" key="4">
    <source>
        <dbReference type="ARBA" id="ARBA00023125"/>
    </source>
</evidence>
<comment type="similarity">
    <text evidence="2">Belongs to the AP2/ERF transcription factor family. RAV subfamily.</text>
</comment>
<dbReference type="Gene3D" id="3.30.730.10">
    <property type="entry name" value="AP2/ERF domain"/>
    <property type="match status" value="1"/>
</dbReference>
<dbReference type="GO" id="GO:0005634">
    <property type="term" value="C:nucleus"/>
    <property type="evidence" value="ECO:0007669"/>
    <property type="project" value="UniProtKB-SubCell"/>
</dbReference>
<dbReference type="SUPFAM" id="SSF101936">
    <property type="entry name" value="DNA-binding pseudobarrel domain"/>
    <property type="match status" value="1"/>
</dbReference>
<evidence type="ECO:0000256" key="1">
    <source>
        <dbReference type="ARBA" id="ARBA00004123"/>
    </source>
</evidence>
<dbReference type="InterPro" id="IPR044800">
    <property type="entry name" value="LEC2-like"/>
</dbReference>
<dbReference type="CDD" id="cd00018">
    <property type="entry name" value="AP2"/>
    <property type="match status" value="1"/>
</dbReference>
<comment type="subcellular location">
    <subcellularLocation>
        <location evidence="1">Nucleus</location>
    </subcellularLocation>
</comment>
<dbReference type="InterPro" id="IPR015300">
    <property type="entry name" value="DNA-bd_pseudobarrel_sf"/>
</dbReference>
<keyword evidence="3" id="KW-0805">Transcription regulation</keyword>
<dbReference type="InterPro" id="IPR003340">
    <property type="entry name" value="B3_DNA-bd"/>
</dbReference>
<dbReference type="GO" id="GO:0003700">
    <property type="term" value="F:DNA-binding transcription factor activity"/>
    <property type="evidence" value="ECO:0007669"/>
    <property type="project" value="InterPro"/>
</dbReference>
<dbReference type="InterPro" id="IPR016177">
    <property type="entry name" value="DNA-bd_dom_sf"/>
</dbReference>
<proteinExistence type="inferred from homology"/>
<keyword evidence="5" id="KW-0804">Transcription</keyword>
<dbReference type="PANTHER" id="PTHR31140:SF60">
    <property type="entry name" value="TF-B3 DOMAIN-CONTAINING PROTEIN"/>
    <property type="match status" value="1"/>
</dbReference>
<accession>A0A2I4E771</accession>
<evidence type="ECO:0000256" key="2">
    <source>
        <dbReference type="ARBA" id="ARBA00009089"/>
    </source>
</evidence>
<dbReference type="STRING" id="51240.A0A2I4E771"/>
<dbReference type="InterPro" id="IPR036955">
    <property type="entry name" value="AP2/ERF_dom_sf"/>
</dbReference>
<sequence>MEVGLHSCSNVSPVFECPTFKETIPYHQHEHLSSNNRRCSSSSRFKGVILLNSGKWGARISYRSQPYWLGAHENEQDAAIAYDRAAIKLQRTDVALNFPWTNYSTQESMFQSNHSVKEILHMIKDQTYESNFLAFIKAHSSVEPTQVFDLTNEAQISYQLLFQKELTHSDIANKTFLIPKDYALQYFPPLTTTSSDRNEEKRKSIKLTFYDRHCRSWSFQYSHWKSSRSFLLTKGWGRFLRMNNLNHKDIVFFYVRDNGDQGVCYMIDAQRKKEENSAIASNMMKDNGLRGNFDNVTEVDGVREATNSVVKLFGVLIG</sequence>
<name>A0A2I4E771_JUGRE</name>
<evidence type="ECO:0000256" key="5">
    <source>
        <dbReference type="ARBA" id="ARBA00023163"/>
    </source>
</evidence>
<dbReference type="GO" id="GO:0003677">
    <property type="term" value="F:DNA binding"/>
    <property type="evidence" value="ECO:0007669"/>
    <property type="project" value="UniProtKB-KW"/>
</dbReference>
<dbReference type="Pfam" id="PF02362">
    <property type="entry name" value="B3"/>
    <property type="match status" value="1"/>
</dbReference>
<dbReference type="PROSITE" id="PS51032">
    <property type="entry name" value="AP2_ERF"/>
    <property type="match status" value="1"/>
</dbReference>
<dbReference type="PANTHER" id="PTHR31140">
    <property type="entry name" value="B3 DOMAIN-CONTAINING TRANSCRIPTION FACTOR ABI3"/>
    <property type="match status" value="1"/>
</dbReference>
<dbReference type="SUPFAM" id="SSF54171">
    <property type="entry name" value="DNA-binding domain"/>
    <property type="match status" value="1"/>
</dbReference>
<dbReference type="Proteomes" id="UP000235220">
    <property type="component" value="Chromosome 8"/>
</dbReference>
<dbReference type="Gramene" id="Jr08_14380_p1">
    <property type="protein sequence ID" value="cds.Jr08_14380_p1"/>
    <property type="gene ID" value="Jr08_14380"/>
</dbReference>
<dbReference type="SMART" id="SM00380">
    <property type="entry name" value="AP2"/>
    <property type="match status" value="1"/>
</dbReference>
<evidence type="ECO:0000256" key="3">
    <source>
        <dbReference type="ARBA" id="ARBA00023015"/>
    </source>
</evidence>
<keyword evidence="6" id="KW-0539">Nucleus</keyword>
<dbReference type="OrthoDB" id="1567499at2759"/>
<evidence type="ECO:0000313" key="7">
    <source>
        <dbReference type="Proteomes" id="UP000235220"/>
    </source>
</evidence>
<dbReference type="SMART" id="SM01019">
    <property type="entry name" value="B3"/>
    <property type="match status" value="1"/>
</dbReference>
<protein>
    <submittedName>
        <fullName evidence="8">AP2/ERF and B3 domain-containing transcription factor At1g50680-like</fullName>
    </submittedName>
</protein>
<evidence type="ECO:0000313" key="8">
    <source>
        <dbReference type="RefSeq" id="XP_018815249.2"/>
    </source>
</evidence>
<organism evidence="7 8">
    <name type="scientific">Juglans regia</name>
    <name type="common">English walnut</name>
    <dbReference type="NCBI Taxonomy" id="51240"/>
    <lineage>
        <taxon>Eukaryota</taxon>
        <taxon>Viridiplantae</taxon>
        <taxon>Streptophyta</taxon>
        <taxon>Embryophyta</taxon>
        <taxon>Tracheophyta</taxon>
        <taxon>Spermatophyta</taxon>
        <taxon>Magnoliopsida</taxon>
        <taxon>eudicotyledons</taxon>
        <taxon>Gunneridae</taxon>
        <taxon>Pentapetalae</taxon>
        <taxon>rosids</taxon>
        <taxon>fabids</taxon>
        <taxon>Fagales</taxon>
        <taxon>Juglandaceae</taxon>
        <taxon>Juglans</taxon>
    </lineage>
</organism>
<gene>
    <name evidence="8" type="primary">LOC108986901</name>
</gene>
<keyword evidence="7" id="KW-1185">Reference proteome</keyword>
<dbReference type="Gene3D" id="2.40.330.10">
    <property type="entry name" value="DNA-binding pseudobarrel domain"/>
    <property type="match status" value="1"/>
</dbReference>
<dbReference type="PROSITE" id="PS50863">
    <property type="entry name" value="B3"/>
    <property type="match status" value="1"/>
</dbReference>
<dbReference type="KEGG" id="jre:108986901"/>
<dbReference type="InterPro" id="IPR001471">
    <property type="entry name" value="AP2/ERF_dom"/>
</dbReference>